<dbReference type="Gene3D" id="1.20.1250.20">
    <property type="entry name" value="MFS general substrate transporter like domains"/>
    <property type="match status" value="1"/>
</dbReference>
<keyword evidence="4 8" id="KW-1133">Transmembrane helix</keyword>
<keyword evidence="5 8" id="KW-0472">Membrane</keyword>
<evidence type="ECO:0000256" key="6">
    <source>
        <dbReference type="ARBA" id="ARBA00023180"/>
    </source>
</evidence>
<dbReference type="GO" id="GO:0015137">
    <property type="term" value="F:citrate transmembrane transporter activity"/>
    <property type="evidence" value="ECO:0007669"/>
    <property type="project" value="UniProtKB-ARBA"/>
</dbReference>
<keyword evidence="11" id="KW-1185">Reference proteome</keyword>
<evidence type="ECO:0000256" key="7">
    <source>
        <dbReference type="SAM" id="MobiDB-lite"/>
    </source>
</evidence>
<comment type="subcellular location">
    <subcellularLocation>
        <location evidence="1">Membrane</location>
        <topology evidence="1">Multi-pass membrane protein</topology>
    </subcellularLocation>
</comment>
<name>A0A8H7S9Q6_9FUNG</name>
<organism evidence="10 11">
    <name type="scientific">Circinella minor</name>
    <dbReference type="NCBI Taxonomy" id="1195481"/>
    <lineage>
        <taxon>Eukaryota</taxon>
        <taxon>Fungi</taxon>
        <taxon>Fungi incertae sedis</taxon>
        <taxon>Mucoromycota</taxon>
        <taxon>Mucoromycotina</taxon>
        <taxon>Mucoromycetes</taxon>
        <taxon>Mucorales</taxon>
        <taxon>Lichtheimiaceae</taxon>
        <taxon>Circinella</taxon>
    </lineage>
</organism>
<dbReference type="InterPro" id="IPR036259">
    <property type="entry name" value="MFS_trans_sf"/>
</dbReference>
<evidence type="ECO:0000256" key="3">
    <source>
        <dbReference type="ARBA" id="ARBA00022692"/>
    </source>
</evidence>
<evidence type="ECO:0000256" key="5">
    <source>
        <dbReference type="ARBA" id="ARBA00023136"/>
    </source>
</evidence>
<feature type="transmembrane region" description="Helical" evidence="8">
    <location>
        <begin position="393"/>
        <end position="410"/>
    </location>
</feature>
<dbReference type="EMBL" id="JAEPRB010000040">
    <property type="protein sequence ID" value="KAG2224583.1"/>
    <property type="molecule type" value="Genomic_DNA"/>
</dbReference>
<dbReference type="FunFam" id="1.20.1250.20:FF:000172">
    <property type="entry name" value="MFS multidrug resistance transporter"/>
    <property type="match status" value="1"/>
</dbReference>
<dbReference type="FunFam" id="1.20.1720.10:FF:000009">
    <property type="entry name" value="MFS multidrug transporter"/>
    <property type="match status" value="1"/>
</dbReference>
<proteinExistence type="predicted"/>
<evidence type="ECO:0000259" key="9">
    <source>
        <dbReference type="PROSITE" id="PS50850"/>
    </source>
</evidence>
<feature type="transmembrane region" description="Helical" evidence="8">
    <location>
        <begin position="482"/>
        <end position="503"/>
    </location>
</feature>
<evidence type="ECO:0000313" key="11">
    <source>
        <dbReference type="Proteomes" id="UP000646827"/>
    </source>
</evidence>
<feature type="domain" description="Major facilitator superfamily (MFS) profile" evidence="9">
    <location>
        <begin position="58"/>
        <end position="507"/>
    </location>
</feature>
<keyword evidence="6" id="KW-0325">Glycoprotein</keyword>
<accession>A0A8H7S9Q6</accession>
<dbReference type="AlphaFoldDB" id="A0A8H7S9Q6"/>
<dbReference type="PANTHER" id="PTHR23502:SF151">
    <property type="entry name" value="MAJOR FACILITATOR SUPERFAMILY (MFS) PROFILE DOMAIN-CONTAINING PROTEIN"/>
    <property type="match status" value="1"/>
</dbReference>
<dbReference type="GO" id="GO:0140115">
    <property type="term" value="P:export across plasma membrane"/>
    <property type="evidence" value="ECO:0007669"/>
    <property type="project" value="UniProtKB-ARBA"/>
</dbReference>
<keyword evidence="3 8" id="KW-0812">Transmembrane</keyword>
<dbReference type="Proteomes" id="UP000646827">
    <property type="component" value="Unassembled WGS sequence"/>
</dbReference>
<dbReference type="PROSITE" id="PS50850">
    <property type="entry name" value="MFS"/>
    <property type="match status" value="1"/>
</dbReference>
<feature type="transmembrane region" description="Helical" evidence="8">
    <location>
        <begin position="297"/>
        <end position="318"/>
    </location>
</feature>
<sequence>MIKHGSINNNDNENNTVINDVITNQLENEKKEVKFIREDNTDIDEVYCIHSKRKKLLMTWIISIAALTSPLTGQIYYPSLLSISEEFDVTVSLVNLSVTIYMISQAVAPSFWGPLSDVWGRRPIYLSTLTIYILVCAGLALVKSFPVLIALRFLQAFGSSSAIALGAGVIGDIATPAERAGYISIYKACRTAATGIGPAIGGMVAYKLQWRWVFWVLFIKGSADVISICFFVPETLRSLVGNGSGGYANPTPQQWVKKHFSKKSTPSTNNQRDKPARLSQIPYMLLEQVLFLRNPDVALIMIINGSYMMITFALQTTISTHFPQIYNLNTLQVGLCCLPNAIGSIVGSFLIGYLMNRDFRAIALKQGMTEEQVKKFGKLPTSFPIYHARLKSTWIHIILCQLVTIIYGWSLYAEVHISIPLILQFIAGMTTGCVTSVCQTLLVDLFPRRTASITAASNLVRNAFSSVATAVLQPIMDKVGVGWVYTLFGIILSLCTVSVPILMKYGAKWRKVRAEQEERRREKEEEKENSEKLHIYV</sequence>
<feature type="transmembrane region" description="Helical" evidence="8">
    <location>
        <begin position="422"/>
        <end position="447"/>
    </location>
</feature>
<dbReference type="PANTHER" id="PTHR23502">
    <property type="entry name" value="MAJOR FACILITATOR SUPERFAMILY"/>
    <property type="match status" value="1"/>
</dbReference>
<feature type="region of interest" description="Disordered" evidence="7">
    <location>
        <begin position="517"/>
        <end position="537"/>
    </location>
</feature>
<evidence type="ECO:0000256" key="2">
    <source>
        <dbReference type="ARBA" id="ARBA00022448"/>
    </source>
</evidence>
<feature type="transmembrane region" description="Helical" evidence="8">
    <location>
        <begin position="330"/>
        <end position="355"/>
    </location>
</feature>
<evidence type="ECO:0000256" key="1">
    <source>
        <dbReference type="ARBA" id="ARBA00004141"/>
    </source>
</evidence>
<feature type="transmembrane region" description="Helical" evidence="8">
    <location>
        <begin position="124"/>
        <end position="142"/>
    </location>
</feature>
<evidence type="ECO:0000256" key="8">
    <source>
        <dbReference type="SAM" id="Phobius"/>
    </source>
</evidence>
<dbReference type="SUPFAM" id="SSF103473">
    <property type="entry name" value="MFS general substrate transporter"/>
    <property type="match status" value="1"/>
</dbReference>
<protein>
    <recommendedName>
        <fullName evidence="9">Major facilitator superfamily (MFS) profile domain-containing protein</fullName>
    </recommendedName>
</protein>
<feature type="transmembrane region" description="Helical" evidence="8">
    <location>
        <begin position="89"/>
        <end position="112"/>
    </location>
</feature>
<comment type="caution">
    <text evidence="10">The sequence shown here is derived from an EMBL/GenBank/DDBJ whole genome shotgun (WGS) entry which is preliminary data.</text>
</comment>
<gene>
    <name evidence="10" type="ORF">INT45_003723</name>
</gene>
<dbReference type="InterPro" id="IPR020846">
    <property type="entry name" value="MFS_dom"/>
</dbReference>
<keyword evidence="2" id="KW-0813">Transport</keyword>
<dbReference type="OrthoDB" id="440553at2759"/>
<evidence type="ECO:0000256" key="4">
    <source>
        <dbReference type="ARBA" id="ARBA00022989"/>
    </source>
</evidence>
<dbReference type="InterPro" id="IPR011701">
    <property type="entry name" value="MFS"/>
</dbReference>
<feature type="transmembrane region" description="Helical" evidence="8">
    <location>
        <begin position="212"/>
        <end position="232"/>
    </location>
</feature>
<feature type="transmembrane region" description="Helical" evidence="8">
    <location>
        <begin position="57"/>
        <end position="77"/>
    </location>
</feature>
<dbReference type="Pfam" id="PF07690">
    <property type="entry name" value="MFS_1"/>
    <property type="match status" value="1"/>
</dbReference>
<dbReference type="GO" id="GO:0005886">
    <property type="term" value="C:plasma membrane"/>
    <property type="evidence" value="ECO:0007669"/>
    <property type="project" value="TreeGrafter"/>
</dbReference>
<evidence type="ECO:0000313" key="10">
    <source>
        <dbReference type="EMBL" id="KAG2224583.1"/>
    </source>
</evidence>
<reference evidence="10 11" key="1">
    <citation type="submission" date="2020-12" db="EMBL/GenBank/DDBJ databases">
        <title>Metabolic potential, ecology and presence of endohyphal bacteria is reflected in genomic diversity of Mucoromycotina.</title>
        <authorList>
            <person name="Muszewska A."/>
            <person name="Okrasinska A."/>
            <person name="Steczkiewicz K."/>
            <person name="Drgas O."/>
            <person name="Orlowska M."/>
            <person name="Perlinska-Lenart U."/>
            <person name="Aleksandrzak-Piekarczyk T."/>
            <person name="Szatraj K."/>
            <person name="Zielenkiewicz U."/>
            <person name="Pilsyk S."/>
            <person name="Malc E."/>
            <person name="Mieczkowski P."/>
            <person name="Kruszewska J.S."/>
            <person name="Biernat P."/>
            <person name="Pawlowska J."/>
        </authorList>
    </citation>
    <scope>NUCLEOTIDE SEQUENCE [LARGE SCALE GENOMIC DNA]</scope>
    <source>
        <strain evidence="10 11">CBS 142.35</strain>
    </source>
</reference>